<reference evidence="1 2" key="1">
    <citation type="journal article" date="2013" name="Proc. Natl. Acad. Sci. U.S.A.">
        <title>Genome of an arbuscular mycorrhizal fungus provides insight into the oldest plant symbiosis.</title>
        <authorList>
            <person name="Tisserant E."/>
            <person name="Malbreil M."/>
            <person name="Kuo A."/>
            <person name="Kohler A."/>
            <person name="Symeonidi A."/>
            <person name="Balestrini R."/>
            <person name="Charron P."/>
            <person name="Duensing N."/>
            <person name="Frei Dit Frey N."/>
            <person name="Gianinazzi-Pearson V."/>
            <person name="Gilbert L.B."/>
            <person name="Handa Y."/>
            <person name="Herr J.R."/>
            <person name="Hijri M."/>
            <person name="Koul R."/>
            <person name="Kawaguchi M."/>
            <person name="Krajinski F."/>
            <person name="Lammers P.J."/>
            <person name="Masclaux F.G."/>
            <person name="Murat C."/>
            <person name="Morin E."/>
            <person name="Ndikumana S."/>
            <person name="Pagni M."/>
            <person name="Petitpierre D."/>
            <person name="Requena N."/>
            <person name="Rosikiewicz P."/>
            <person name="Riley R."/>
            <person name="Saito K."/>
            <person name="San Clemente H."/>
            <person name="Shapiro H."/>
            <person name="van Tuinen D."/>
            <person name="Becard G."/>
            <person name="Bonfante P."/>
            <person name="Paszkowski U."/>
            <person name="Shachar-Hill Y.Y."/>
            <person name="Tuskan G.A."/>
            <person name="Young P.W."/>
            <person name="Sanders I.R."/>
            <person name="Henrissat B."/>
            <person name="Rensing S.A."/>
            <person name="Grigoriev I.V."/>
            <person name="Corradi N."/>
            <person name="Roux C."/>
            <person name="Martin F."/>
        </authorList>
    </citation>
    <scope>NUCLEOTIDE SEQUENCE [LARGE SCALE GENOMIC DNA]</scope>
    <source>
        <strain evidence="1 2">DAOM 197198</strain>
    </source>
</reference>
<proteinExistence type="predicted"/>
<sequence>MQIYMELRLSYGNCLDCNRQRTAPACKTCDIATLKKNFRNWTSGNSNVDEFIKYTQLTANENMDYLEWIDFDQLDLVQNTNKRGAFSLIYSDIWMKGPRWNLDEEAEVWSRNGPIKVILKRLDNSHNMSQEFINQGNGGEGILYSKNTKKQL</sequence>
<dbReference type="Proteomes" id="UP000018888">
    <property type="component" value="Unassembled WGS sequence"/>
</dbReference>
<accession>A0A2P4QHL3</accession>
<protein>
    <submittedName>
        <fullName evidence="1">Uncharacterized protein</fullName>
    </submittedName>
</protein>
<name>A0A2P4QHL3_RHIID</name>
<comment type="caution">
    <text evidence="1">The sequence shown here is derived from an EMBL/GenBank/DDBJ whole genome shotgun (WGS) entry which is preliminary data.</text>
</comment>
<reference evidence="1 2" key="2">
    <citation type="journal article" date="2018" name="New Phytol.">
        <title>High intraspecific genome diversity in the model arbuscular mycorrhizal symbiont Rhizophagus irregularis.</title>
        <authorList>
            <person name="Chen E.C.H."/>
            <person name="Morin E."/>
            <person name="Beaudet D."/>
            <person name="Noel J."/>
            <person name="Yildirir G."/>
            <person name="Ndikumana S."/>
            <person name="Charron P."/>
            <person name="St-Onge C."/>
            <person name="Giorgi J."/>
            <person name="Kruger M."/>
            <person name="Marton T."/>
            <person name="Ropars J."/>
            <person name="Grigoriev I.V."/>
            <person name="Hainaut M."/>
            <person name="Henrissat B."/>
            <person name="Roux C."/>
            <person name="Martin F."/>
            <person name="Corradi N."/>
        </authorList>
    </citation>
    <scope>NUCLEOTIDE SEQUENCE [LARGE SCALE GENOMIC DNA]</scope>
    <source>
        <strain evidence="1 2">DAOM 197198</strain>
    </source>
</reference>
<gene>
    <name evidence="1" type="ORF">GLOIN_2v1474048</name>
</gene>
<evidence type="ECO:0000313" key="1">
    <source>
        <dbReference type="EMBL" id="POG77114.1"/>
    </source>
</evidence>
<dbReference type="VEuPathDB" id="FungiDB:RhiirFUN_016949"/>
<dbReference type="EMBL" id="AUPC02000043">
    <property type="protein sequence ID" value="POG77114.1"/>
    <property type="molecule type" value="Genomic_DNA"/>
</dbReference>
<evidence type="ECO:0000313" key="2">
    <source>
        <dbReference type="Proteomes" id="UP000018888"/>
    </source>
</evidence>
<keyword evidence="2" id="KW-1185">Reference proteome</keyword>
<organism evidence="1 2">
    <name type="scientific">Rhizophagus irregularis (strain DAOM 181602 / DAOM 197198 / MUCL 43194)</name>
    <name type="common">Arbuscular mycorrhizal fungus</name>
    <name type="synonym">Glomus intraradices</name>
    <dbReference type="NCBI Taxonomy" id="747089"/>
    <lineage>
        <taxon>Eukaryota</taxon>
        <taxon>Fungi</taxon>
        <taxon>Fungi incertae sedis</taxon>
        <taxon>Mucoromycota</taxon>
        <taxon>Glomeromycotina</taxon>
        <taxon>Glomeromycetes</taxon>
        <taxon>Glomerales</taxon>
        <taxon>Glomeraceae</taxon>
        <taxon>Rhizophagus</taxon>
    </lineage>
</organism>
<dbReference type="AlphaFoldDB" id="A0A2P4QHL3"/>